<keyword evidence="1" id="KW-0614">Plasmid</keyword>
<sequence length="348" mass="39810">MSQLIVHAGFPKCGSTAIFAGLQQQFDSLSAQKIHLLNRSFEPAPRRQLAQPPLWELESAMSKPAEARDIKEKILDALGRADPDARLILSSENLANKNAPKRLLEGIDAHFPVTAIFYIRPQVDWIPSAWKQWDMREGLTLRDTVEKYFELRRPPYLAVLRAWQEAMPATRIILRPLVSAELAHGDPIRDFYDQIDATYDTAAPPAPKTNVNPSIDHALMHLMMRSHDLFFSGRHDSAFMMRLLDHLPDKYKRTNAAMLSQLTCSDIFDTYFEENLTLASEFMRMEDARGFLNRHFRRTVEGEPYETMSEDRVMGRAERIIEEVFDVTAPRDRLAQALRDAVEARSAG</sequence>
<dbReference type="InterPro" id="IPR027417">
    <property type="entry name" value="P-loop_NTPase"/>
</dbReference>
<reference evidence="1 2" key="1">
    <citation type="submission" date="2016-11" db="EMBL/GenBank/DDBJ databases">
        <title>Complete genome sequence of Sulfitobacter sp. AM1-D1, a toxic bacteria associated with marine dinoflagellate Alexandrium minutum in East China Sea.</title>
        <authorList>
            <person name="Yang Q."/>
            <person name="Zhang X."/>
            <person name="Tian X."/>
        </authorList>
    </citation>
    <scope>NUCLEOTIDE SEQUENCE [LARGE SCALE GENOMIC DNA]</scope>
    <source>
        <strain evidence="1 2">AM1-D1</strain>
        <plasmid evidence="1 2">unnamed4</plasmid>
    </source>
</reference>
<dbReference type="EMBL" id="CP018080">
    <property type="protein sequence ID" value="APE45938.1"/>
    <property type="molecule type" value="Genomic_DNA"/>
</dbReference>
<evidence type="ECO:0008006" key="3">
    <source>
        <dbReference type="Google" id="ProtNLM"/>
    </source>
</evidence>
<dbReference type="Proteomes" id="UP000181897">
    <property type="component" value="Plasmid unnamed4"/>
</dbReference>
<dbReference type="Gene3D" id="3.40.50.300">
    <property type="entry name" value="P-loop containing nucleotide triphosphate hydrolases"/>
    <property type="match status" value="1"/>
</dbReference>
<geneLocation type="plasmid" evidence="1 2">
    <name>unnamed4</name>
</geneLocation>
<dbReference type="SUPFAM" id="SSF52540">
    <property type="entry name" value="P-loop containing nucleoside triphosphate hydrolases"/>
    <property type="match status" value="1"/>
</dbReference>
<dbReference type="KEGG" id="suam:BOO69_20480"/>
<gene>
    <name evidence="1" type="ORF">BOO69_20480</name>
</gene>
<evidence type="ECO:0000313" key="1">
    <source>
        <dbReference type="EMBL" id="APE45938.1"/>
    </source>
</evidence>
<protein>
    <recommendedName>
        <fullName evidence="3">Sulfotransferase family protein</fullName>
    </recommendedName>
</protein>
<name>A0A1J0WNP9_9RHOB</name>
<dbReference type="AlphaFoldDB" id="A0A1J0WNP9"/>
<proteinExistence type="predicted"/>
<evidence type="ECO:0000313" key="2">
    <source>
        <dbReference type="Proteomes" id="UP000181897"/>
    </source>
</evidence>
<organism evidence="1 2">
    <name type="scientific">Sulfitobacter alexandrii</name>
    <dbReference type="NCBI Taxonomy" id="1917485"/>
    <lineage>
        <taxon>Bacteria</taxon>
        <taxon>Pseudomonadati</taxon>
        <taxon>Pseudomonadota</taxon>
        <taxon>Alphaproteobacteria</taxon>
        <taxon>Rhodobacterales</taxon>
        <taxon>Roseobacteraceae</taxon>
        <taxon>Sulfitobacter</taxon>
    </lineage>
</organism>
<accession>A0A1J0WNP9</accession>
<dbReference type="OrthoDB" id="6217368at2"/>
<dbReference type="RefSeq" id="WP_071974249.1">
    <property type="nucleotide sequence ID" value="NZ_CP018080.1"/>
</dbReference>
<keyword evidence="2" id="KW-1185">Reference proteome</keyword>